<dbReference type="RefSeq" id="WP_088421083.1">
    <property type="nucleotide sequence ID" value="NZ_NJBA01000009.1"/>
</dbReference>
<comment type="caution">
    <text evidence="2">The sequence shown here is derived from an EMBL/GenBank/DDBJ whole genome shotgun (WGS) entry which is preliminary data.</text>
</comment>
<organism evidence="2 3">
    <name type="scientific">Pseudomonas nitroreducens</name>
    <dbReference type="NCBI Taxonomy" id="46680"/>
    <lineage>
        <taxon>Bacteria</taxon>
        <taxon>Pseudomonadati</taxon>
        <taxon>Pseudomonadota</taxon>
        <taxon>Gammaproteobacteria</taxon>
        <taxon>Pseudomonadales</taxon>
        <taxon>Pseudomonadaceae</taxon>
        <taxon>Pseudomonas</taxon>
    </lineage>
</organism>
<evidence type="ECO:0000313" key="2">
    <source>
        <dbReference type="EMBL" id="OWP48516.1"/>
    </source>
</evidence>
<reference evidence="2 3" key="1">
    <citation type="submission" date="2017-06" db="EMBL/GenBank/DDBJ databases">
        <title>Draft genome of Pseudomonas nitroreducens DF05.</title>
        <authorList>
            <person name="Iyer R."/>
        </authorList>
    </citation>
    <scope>NUCLEOTIDE SEQUENCE [LARGE SCALE GENOMIC DNA]</scope>
    <source>
        <strain evidence="2 3">DF05</strain>
    </source>
</reference>
<dbReference type="Proteomes" id="UP000198145">
    <property type="component" value="Unassembled WGS sequence"/>
</dbReference>
<dbReference type="AlphaFoldDB" id="A0A246F5Q7"/>
<evidence type="ECO:0000256" key="1">
    <source>
        <dbReference type="SAM" id="SignalP"/>
    </source>
</evidence>
<evidence type="ECO:0000313" key="3">
    <source>
        <dbReference type="Proteomes" id="UP000198145"/>
    </source>
</evidence>
<dbReference type="Pfam" id="PF12915">
    <property type="entry name" value="DUF3833"/>
    <property type="match status" value="1"/>
</dbReference>
<dbReference type="eggNOG" id="ENOG5031DNS">
    <property type="taxonomic scope" value="Bacteria"/>
</dbReference>
<sequence length="184" mass="20849">MKLTLRLFQLALCLLLGSCGNVGVEHYANERPTLDLPAFFAGPVTAWGIFQKPSGEVVKRFVVDISSRREGERLILDERFRYSDGTRQQRIWTLTPDGAGRWRGRAADVVGEAVGEIAGNALRWRYELNLVVDDSTWKVSFDDWMYLMDEDTLINRSSMRKFGVELGQVTLFFRRGAGADPDRG</sequence>
<protein>
    <recommendedName>
        <fullName evidence="4">DUF3833 domain-containing protein</fullName>
    </recommendedName>
</protein>
<dbReference type="EMBL" id="NJBA01000009">
    <property type="protein sequence ID" value="OWP48516.1"/>
    <property type="molecule type" value="Genomic_DNA"/>
</dbReference>
<feature type="chain" id="PRO_5012354259" description="DUF3833 domain-containing protein" evidence="1">
    <location>
        <begin position="25"/>
        <end position="184"/>
    </location>
</feature>
<name>A0A246F5Q7_PSENT</name>
<dbReference type="InterPro" id="IPR024409">
    <property type="entry name" value="DUF3833"/>
</dbReference>
<keyword evidence="1" id="KW-0732">Signal</keyword>
<accession>A0A246F5Q7</accession>
<dbReference type="STRING" id="46680.GCA_000807755_06723"/>
<proteinExistence type="predicted"/>
<feature type="signal peptide" evidence="1">
    <location>
        <begin position="1"/>
        <end position="24"/>
    </location>
</feature>
<gene>
    <name evidence="2" type="ORF">CEG18_24325</name>
</gene>
<evidence type="ECO:0008006" key="4">
    <source>
        <dbReference type="Google" id="ProtNLM"/>
    </source>
</evidence>
<dbReference type="PROSITE" id="PS51257">
    <property type="entry name" value="PROKAR_LIPOPROTEIN"/>
    <property type="match status" value="1"/>
</dbReference>